<feature type="transmembrane region" description="Helical" evidence="1">
    <location>
        <begin position="78"/>
        <end position="97"/>
    </location>
</feature>
<dbReference type="PANTHER" id="PTHR32251:SF17">
    <property type="entry name" value="STEROID 5-ALPHA REDUCTASE C-TERMINAL DOMAIN-CONTAINING PROTEIN"/>
    <property type="match status" value="1"/>
</dbReference>
<dbReference type="PANTHER" id="PTHR32251">
    <property type="entry name" value="3-OXO-5-ALPHA-STEROID 4-DEHYDROGENASE"/>
    <property type="match status" value="1"/>
</dbReference>
<feature type="transmembrane region" description="Helical" evidence="1">
    <location>
        <begin position="227"/>
        <end position="245"/>
    </location>
</feature>
<protein>
    <submittedName>
        <fullName evidence="2">Uncharacterized protein</fullName>
    </submittedName>
</protein>
<evidence type="ECO:0000256" key="1">
    <source>
        <dbReference type="SAM" id="Phobius"/>
    </source>
</evidence>
<dbReference type="EMBL" id="PQGG01000044">
    <property type="protein sequence ID" value="POP51090.1"/>
    <property type="molecule type" value="Genomic_DNA"/>
</dbReference>
<feature type="transmembrane region" description="Helical" evidence="1">
    <location>
        <begin position="175"/>
        <end position="196"/>
    </location>
</feature>
<evidence type="ECO:0000313" key="2">
    <source>
        <dbReference type="EMBL" id="POP51090.1"/>
    </source>
</evidence>
<feature type="transmembrane region" description="Helical" evidence="1">
    <location>
        <begin position="50"/>
        <end position="71"/>
    </location>
</feature>
<comment type="caution">
    <text evidence="2">The sequence shown here is derived from an EMBL/GenBank/DDBJ whole genome shotgun (WGS) entry which is preliminary data.</text>
</comment>
<dbReference type="Gene3D" id="1.20.120.1630">
    <property type="match status" value="1"/>
</dbReference>
<keyword evidence="1" id="KW-1133">Transmembrane helix</keyword>
<feature type="transmembrane region" description="Helical" evidence="1">
    <location>
        <begin position="103"/>
        <end position="124"/>
    </location>
</feature>
<keyword evidence="1" id="KW-0812">Transmembrane</keyword>
<dbReference type="InterPro" id="IPR010721">
    <property type="entry name" value="UstE-like"/>
</dbReference>
<dbReference type="OrthoDB" id="9779233at2"/>
<proteinExistence type="predicted"/>
<keyword evidence="1" id="KW-0472">Membrane</keyword>
<sequence length="301" mass="34129">MSEKLANDVKTSHTKVALISMAVLFVMLAISVVVALLSSRGMPTQLGLTVPMWALIIALASQWFGFVHAYFYQTERYYDLVGAIANITVISFTLSFAEHRDLRALLLAVLIILWALRLGSFLFVRILNDGGDGRFDDIKTNFFRFLLTWTLQGVWVFFIQLCAILAISVQNTQPLDGFAIAGGILWLLGMTIETVADWQKRRFRSQPQNKDQFINTGLWARSRHPNYFGEIVLWLGVAVVAWPVLNAWMYLGLLSPCFVIFLLSRVSGVPLLEARADRRWEGNADYLHYKNTTPVLIPKLR</sequence>
<evidence type="ECO:0000313" key="3">
    <source>
        <dbReference type="Proteomes" id="UP000237222"/>
    </source>
</evidence>
<dbReference type="RefSeq" id="WP_103686054.1">
    <property type="nucleotide sequence ID" value="NZ_PQGG01000044.1"/>
</dbReference>
<accession>A0A2S4HAV0</accession>
<feature type="transmembrane region" description="Helical" evidence="1">
    <location>
        <begin position="145"/>
        <end position="169"/>
    </location>
</feature>
<gene>
    <name evidence="2" type="ORF">C0068_19085</name>
</gene>
<dbReference type="GO" id="GO:0016020">
    <property type="term" value="C:membrane"/>
    <property type="evidence" value="ECO:0007669"/>
    <property type="project" value="TreeGrafter"/>
</dbReference>
<dbReference type="AlphaFoldDB" id="A0A2S4HAV0"/>
<dbReference type="Proteomes" id="UP000237222">
    <property type="component" value="Unassembled WGS sequence"/>
</dbReference>
<feature type="transmembrane region" description="Helical" evidence="1">
    <location>
        <begin position="16"/>
        <end position="38"/>
    </location>
</feature>
<dbReference type="Pfam" id="PF06966">
    <property type="entry name" value="DUF1295"/>
    <property type="match status" value="1"/>
</dbReference>
<dbReference type="PROSITE" id="PS50244">
    <property type="entry name" value="S5A_REDUCTASE"/>
    <property type="match status" value="1"/>
</dbReference>
<reference evidence="2" key="1">
    <citation type="submission" date="2018-01" db="EMBL/GenBank/DDBJ databases">
        <authorList>
            <person name="Yu X.-D."/>
        </authorList>
    </citation>
    <scope>NUCLEOTIDE SEQUENCE</scope>
    <source>
        <strain evidence="2">ZX-21</strain>
    </source>
</reference>
<organism evidence="2 3">
    <name type="scientific">Zhongshania marina</name>
    <dbReference type="NCBI Taxonomy" id="2304603"/>
    <lineage>
        <taxon>Bacteria</taxon>
        <taxon>Pseudomonadati</taxon>
        <taxon>Pseudomonadota</taxon>
        <taxon>Gammaproteobacteria</taxon>
        <taxon>Cellvibrionales</taxon>
        <taxon>Spongiibacteraceae</taxon>
        <taxon>Zhongshania</taxon>
    </lineage>
</organism>
<name>A0A2S4HAV0_9GAMM</name>